<evidence type="ECO:0000313" key="4">
    <source>
        <dbReference type="EMBL" id="KOO26885.1"/>
    </source>
</evidence>
<dbReference type="Proteomes" id="UP000037460">
    <property type="component" value="Unassembled WGS sequence"/>
</dbReference>
<comment type="caution">
    <text evidence="4">The sequence shown here is derived from an EMBL/GenBank/DDBJ whole genome shotgun (WGS) entry which is preliminary data.</text>
</comment>
<proteinExistence type="inferred from homology"/>
<dbReference type="Gene3D" id="3.40.50.720">
    <property type="entry name" value="NAD(P)-binding Rossmann-like Domain"/>
    <property type="match status" value="1"/>
</dbReference>
<dbReference type="OrthoDB" id="47007at2759"/>
<organism evidence="4 5">
    <name type="scientific">Chrysochromulina tobinii</name>
    <dbReference type="NCBI Taxonomy" id="1460289"/>
    <lineage>
        <taxon>Eukaryota</taxon>
        <taxon>Haptista</taxon>
        <taxon>Haptophyta</taxon>
        <taxon>Prymnesiophyceae</taxon>
        <taxon>Prymnesiales</taxon>
        <taxon>Chrysochromulinaceae</taxon>
        <taxon>Chrysochromulina</taxon>
    </lineage>
</organism>
<sequence length="280" mass="29582">MHLAWTPLPSQATSPSSPADPAASGSPSAIGSRRAVAKLVLGYGSDEKRAAAACDELRTAYPGIRVVSVGGDLTTDASRTATVDLIFEAVDALGGNVSAFVHAAGYFAADLLSHHFDGACDDFAMYDAYQSIYPKSFVAITEKALQRMGRGGRIIAISNPGCNAMQTPRVGYDMPGQGKATMEFAVRMYAMRTAKRGICVNAVSPGYTDTAEWDKARLQMGGGDLEKGRAMLDARMLVRSPIQRWAAPDEIAQTVDFLVGEQTGMITGATIPVDGGLHLT</sequence>
<dbReference type="InterPro" id="IPR002347">
    <property type="entry name" value="SDR_fam"/>
</dbReference>
<evidence type="ECO:0000313" key="5">
    <source>
        <dbReference type="Proteomes" id="UP000037460"/>
    </source>
</evidence>
<reference evidence="5" key="1">
    <citation type="journal article" date="2015" name="PLoS Genet.">
        <title>Genome Sequence and Transcriptome Analyses of Chrysochromulina tobin: Metabolic Tools for Enhanced Algal Fitness in the Prominent Order Prymnesiales (Haptophyceae).</title>
        <authorList>
            <person name="Hovde B.T."/>
            <person name="Deodato C.R."/>
            <person name="Hunsperger H.M."/>
            <person name="Ryken S.A."/>
            <person name="Yost W."/>
            <person name="Jha R.K."/>
            <person name="Patterson J."/>
            <person name="Monnat R.J. Jr."/>
            <person name="Barlow S.B."/>
            <person name="Starkenburg S.R."/>
            <person name="Cattolico R.A."/>
        </authorList>
    </citation>
    <scope>NUCLEOTIDE SEQUENCE</scope>
    <source>
        <strain evidence="5">CCMP291</strain>
    </source>
</reference>
<dbReference type="GO" id="GO:0016616">
    <property type="term" value="F:oxidoreductase activity, acting on the CH-OH group of donors, NAD or NADP as acceptor"/>
    <property type="evidence" value="ECO:0007669"/>
    <property type="project" value="UniProtKB-ARBA"/>
</dbReference>
<evidence type="ECO:0000256" key="3">
    <source>
        <dbReference type="SAM" id="MobiDB-lite"/>
    </source>
</evidence>
<accession>A0A0M0JK63</accession>
<dbReference type="EMBL" id="JWZX01002788">
    <property type="protein sequence ID" value="KOO26885.1"/>
    <property type="molecule type" value="Genomic_DNA"/>
</dbReference>
<keyword evidence="5" id="KW-1185">Reference proteome</keyword>
<dbReference type="SUPFAM" id="SSF51735">
    <property type="entry name" value="NAD(P)-binding Rossmann-fold domains"/>
    <property type="match status" value="1"/>
</dbReference>
<dbReference type="PANTHER" id="PTHR43008">
    <property type="entry name" value="BENZIL REDUCTASE"/>
    <property type="match status" value="1"/>
</dbReference>
<protein>
    <submittedName>
        <fullName evidence="4">Short-chain dehydrogenase reductase sdr</fullName>
    </submittedName>
</protein>
<comment type="similarity">
    <text evidence="1">Belongs to the short-chain dehydrogenases/reductases (SDR) family.</text>
</comment>
<gene>
    <name evidence="4" type="ORF">Ctob_005303</name>
</gene>
<feature type="region of interest" description="Disordered" evidence="3">
    <location>
        <begin position="1"/>
        <end position="29"/>
    </location>
</feature>
<evidence type="ECO:0000256" key="1">
    <source>
        <dbReference type="ARBA" id="ARBA00006484"/>
    </source>
</evidence>
<evidence type="ECO:0000256" key="2">
    <source>
        <dbReference type="ARBA" id="ARBA00023002"/>
    </source>
</evidence>
<dbReference type="InterPro" id="IPR036291">
    <property type="entry name" value="NAD(P)-bd_dom_sf"/>
</dbReference>
<dbReference type="PANTHER" id="PTHR43008:SF4">
    <property type="entry name" value="CHAIN DEHYDROGENASE, PUTATIVE (AFU_ORTHOLOGUE AFUA_4G08710)-RELATED"/>
    <property type="match status" value="1"/>
</dbReference>
<feature type="compositionally biased region" description="Low complexity" evidence="3">
    <location>
        <begin position="9"/>
        <end position="29"/>
    </location>
</feature>
<dbReference type="AlphaFoldDB" id="A0A0M0JK63"/>
<dbReference type="GO" id="GO:0050664">
    <property type="term" value="F:oxidoreductase activity, acting on NAD(P)H, oxygen as acceptor"/>
    <property type="evidence" value="ECO:0007669"/>
    <property type="project" value="TreeGrafter"/>
</dbReference>
<name>A0A0M0JK63_9EUKA</name>
<dbReference type="Pfam" id="PF13561">
    <property type="entry name" value="adh_short_C2"/>
    <property type="match status" value="1"/>
</dbReference>
<dbReference type="PRINTS" id="PR00081">
    <property type="entry name" value="GDHRDH"/>
</dbReference>
<keyword evidence="2" id="KW-0560">Oxidoreductase</keyword>